<evidence type="ECO:0000256" key="1">
    <source>
        <dbReference type="SAM" id="MobiDB-lite"/>
    </source>
</evidence>
<reference evidence="4" key="1">
    <citation type="journal article" date="2019" name="Int. J. Syst. Evol. Microbiol.">
        <title>The Global Catalogue of Microorganisms (GCM) 10K type strain sequencing project: providing services to taxonomists for standard genome sequencing and annotation.</title>
        <authorList>
            <consortium name="The Broad Institute Genomics Platform"/>
            <consortium name="The Broad Institute Genome Sequencing Center for Infectious Disease"/>
            <person name="Wu L."/>
            <person name="Ma J."/>
        </authorList>
    </citation>
    <scope>NUCLEOTIDE SEQUENCE [LARGE SCALE GENOMIC DNA]</scope>
    <source>
        <strain evidence="4">JCM 16703</strain>
    </source>
</reference>
<dbReference type="Proteomes" id="UP001501495">
    <property type="component" value="Unassembled WGS sequence"/>
</dbReference>
<evidence type="ECO:0000313" key="3">
    <source>
        <dbReference type="EMBL" id="GAA4127656.1"/>
    </source>
</evidence>
<organism evidence="3 4">
    <name type="scientific">Nocardioides fonticola</name>
    <dbReference type="NCBI Taxonomy" id="450363"/>
    <lineage>
        <taxon>Bacteria</taxon>
        <taxon>Bacillati</taxon>
        <taxon>Actinomycetota</taxon>
        <taxon>Actinomycetes</taxon>
        <taxon>Propionibacteriales</taxon>
        <taxon>Nocardioidaceae</taxon>
        <taxon>Nocardioides</taxon>
    </lineage>
</organism>
<dbReference type="SUPFAM" id="SSF48295">
    <property type="entry name" value="TrpR-like"/>
    <property type="match status" value="1"/>
</dbReference>
<evidence type="ECO:0000259" key="2">
    <source>
        <dbReference type="SMART" id="SM00760"/>
    </source>
</evidence>
<dbReference type="InterPro" id="IPR010921">
    <property type="entry name" value="Trp_repressor/repl_initiator"/>
</dbReference>
<gene>
    <name evidence="3" type="ORF">GCM10022215_38350</name>
</gene>
<proteinExistence type="predicted"/>
<dbReference type="Gene3D" id="1.10.1750.10">
    <property type="match status" value="1"/>
</dbReference>
<feature type="compositionally biased region" description="Basic and acidic residues" evidence="1">
    <location>
        <begin position="223"/>
        <end position="236"/>
    </location>
</feature>
<name>A0ABP7XYM4_9ACTN</name>
<accession>A0ABP7XYM4</accession>
<evidence type="ECO:0000313" key="4">
    <source>
        <dbReference type="Proteomes" id="UP001501495"/>
    </source>
</evidence>
<dbReference type="InterPro" id="IPR018312">
    <property type="entry name" value="Chromosome_initiator_DnaA_CS"/>
</dbReference>
<sequence>MVTPDNSRRFRLVDVDRDDFDHAPTDALDEATDDGLSVRQAAAFAALVAEDNQAALSYTLEQMSADQLRSLALALATQVNAVGTANGEVADVGPDGLCAIAVASAAQAFGTTRDAVLSTDRHRAVTDARAVAMTAARRGGLTLPAIGAFFNKDHTTVMYSLTKVANNPRLEAACNRIVDQLDEHYVKATSVPNEDPAATATSEAAAAASGRSSPLQLAAIEQARTDTARRRHDQDTQRVAVAGPSR</sequence>
<feature type="region of interest" description="Disordered" evidence="1">
    <location>
        <begin position="190"/>
        <end position="246"/>
    </location>
</feature>
<dbReference type="Pfam" id="PF08299">
    <property type="entry name" value="Bac_DnaA_C"/>
    <property type="match status" value="1"/>
</dbReference>
<dbReference type="InterPro" id="IPR013159">
    <property type="entry name" value="DnaA_C"/>
</dbReference>
<dbReference type="RefSeq" id="WP_344735104.1">
    <property type="nucleotide sequence ID" value="NZ_BAAAZH010000031.1"/>
</dbReference>
<keyword evidence="4" id="KW-1185">Reference proteome</keyword>
<protein>
    <recommendedName>
        <fullName evidence="2">Chromosomal replication initiator DnaA C-terminal domain-containing protein</fullName>
    </recommendedName>
</protein>
<comment type="caution">
    <text evidence="3">The sequence shown here is derived from an EMBL/GenBank/DDBJ whole genome shotgun (WGS) entry which is preliminary data.</text>
</comment>
<feature type="domain" description="Chromosomal replication initiator DnaA C-terminal" evidence="2">
    <location>
        <begin position="97"/>
        <end position="164"/>
    </location>
</feature>
<dbReference type="PROSITE" id="PS01008">
    <property type="entry name" value="DNAA"/>
    <property type="match status" value="1"/>
</dbReference>
<dbReference type="CDD" id="cd06571">
    <property type="entry name" value="Bac_DnaA_C"/>
    <property type="match status" value="1"/>
</dbReference>
<feature type="compositionally biased region" description="Low complexity" evidence="1">
    <location>
        <begin position="197"/>
        <end position="209"/>
    </location>
</feature>
<dbReference type="SMART" id="SM00760">
    <property type="entry name" value="Bac_DnaA_C"/>
    <property type="match status" value="1"/>
</dbReference>
<dbReference type="EMBL" id="BAAAZH010000031">
    <property type="protein sequence ID" value="GAA4127656.1"/>
    <property type="molecule type" value="Genomic_DNA"/>
</dbReference>